<keyword evidence="3" id="KW-1185">Reference proteome</keyword>
<protein>
    <submittedName>
        <fullName evidence="2">Uncharacterized protein</fullName>
    </submittedName>
</protein>
<gene>
    <name evidence="2" type="ORF">RLTM_03701</name>
</gene>
<feature type="compositionally biased region" description="Basic and acidic residues" evidence="1">
    <location>
        <begin position="1"/>
        <end position="10"/>
    </location>
</feature>
<accession>H7GF53</accession>
<organism evidence="2 3">
    <name type="scientific">Thermus parvatiensis</name>
    <dbReference type="NCBI Taxonomy" id="456163"/>
    <lineage>
        <taxon>Bacteria</taxon>
        <taxon>Thermotogati</taxon>
        <taxon>Deinococcota</taxon>
        <taxon>Deinococci</taxon>
        <taxon>Thermales</taxon>
        <taxon>Thermaceae</taxon>
        <taxon>Thermus</taxon>
    </lineage>
</organism>
<dbReference type="EMBL" id="AIJQ01000003">
    <property type="protein sequence ID" value="EIA39800.1"/>
    <property type="molecule type" value="Genomic_DNA"/>
</dbReference>
<feature type="region of interest" description="Disordered" evidence="1">
    <location>
        <begin position="1"/>
        <end position="35"/>
    </location>
</feature>
<feature type="compositionally biased region" description="Basic and acidic residues" evidence="1">
    <location>
        <begin position="26"/>
        <end position="35"/>
    </location>
</feature>
<sequence length="111" mass="11640">MKGVEEEGKRPPLLLLGPQGLLKSPGLHEEGRETEPAQVILPRLARAKEAGPLLGEEEALKGLGVRQVRAVPEGVEVLPEAEGVRPKAVAEPPVQGLELPEAAGPGELQAL</sequence>
<reference evidence="2 3" key="1">
    <citation type="journal article" date="2012" name="J. Bacteriol.">
        <title>Draft genome sequence of Thermus sp. strain RL, isolated from a hot water spring located atop the Himalayan ranges at Manikaran, India.</title>
        <authorList>
            <person name="Dwivedi V."/>
            <person name="Sangwan N."/>
            <person name="Nigam A."/>
            <person name="Garg N."/>
            <person name="Niharika N."/>
            <person name="Khurana P."/>
            <person name="Khurana J.P."/>
            <person name="Lal R."/>
        </authorList>
    </citation>
    <scope>NUCLEOTIDE SEQUENCE [LARGE SCALE GENOMIC DNA]</scope>
    <source>
        <strain evidence="2 3">RL</strain>
    </source>
</reference>
<dbReference type="AlphaFoldDB" id="H7GF53"/>
<name>H7GF53_9DEIN</name>
<evidence type="ECO:0000313" key="2">
    <source>
        <dbReference type="EMBL" id="EIA39800.1"/>
    </source>
</evidence>
<feature type="compositionally biased region" description="Low complexity" evidence="1">
    <location>
        <begin position="11"/>
        <end position="25"/>
    </location>
</feature>
<evidence type="ECO:0000256" key="1">
    <source>
        <dbReference type="SAM" id="MobiDB-lite"/>
    </source>
</evidence>
<dbReference type="Proteomes" id="UP000053186">
    <property type="component" value="Unassembled WGS sequence"/>
</dbReference>
<comment type="caution">
    <text evidence="2">The sequence shown here is derived from an EMBL/GenBank/DDBJ whole genome shotgun (WGS) entry which is preliminary data.</text>
</comment>
<proteinExistence type="predicted"/>
<feature type="region of interest" description="Disordered" evidence="1">
    <location>
        <begin position="83"/>
        <end position="111"/>
    </location>
</feature>
<evidence type="ECO:0000313" key="3">
    <source>
        <dbReference type="Proteomes" id="UP000053186"/>
    </source>
</evidence>